<reference evidence="3" key="1">
    <citation type="submission" date="2023-04" db="EMBL/GenBank/DDBJ databases">
        <title>Candida boidinii NBRC 10035.</title>
        <authorList>
            <person name="Ichikawa N."/>
            <person name="Sato H."/>
            <person name="Tonouchi N."/>
        </authorList>
    </citation>
    <scope>NUCLEOTIDE SEQUENCE</scope>
    <source>
        <strain evidence="3">NBRC 10035</strain>
    </source>
</reference>
<dbReference type="EMBL" id="BSXN01000110">
    <property type="protein sequence ID" value="GME67156.1"/>
    <property type="molecule type" value="Genomic_DNA"/>
</dbReference>
<comment type="caution">
    <text evidence="3">The sequence shown here is derived from an EMBL/GenBank/DDBJ whole genome shotgun (WGS) entry which is preliminary data.</text>
</comment>
<feature type="region of interest" description="Disordered" evidence="2">
    <location>
        <begin position="1"/>
        <end position="163"/>
    </location>
</feature>
<gene>
    <name evidence="3" type="ORF">Cboi02_000058500</name>
</gene>
<feature type="compositionally biased region" description="Acidic residues" evidence="2">
    <location>
        <begin position="141"/>
        <end position="156"/>
    </location>
</feature>
<keyword evidence="4" id="KW-1185">Reference proteome</keyword>
<dbReference type="Proteomes" id="UP001165120">
    <property type="component" value="Unassembled WGS sequence"/>
</dbReference>
<dbReference type="AlphaFoldDB" id="A0A9W6SVN2"/>
<feature type="compositionally biased region" description="Acidic residues" evidence="2">
    <location>
        <begin position="28"/>
        <end position="39"/>
    </location>
</feature>
<organism evidence="3 4">
    <name type="scientific">Candida boidinii</name>
    <name type="common">Yeast</name>
    <dbReference type="NCBI Taxonomy" id="5477"/>
    <lineage>
        <taxon>Eukaryota</taxon>
        <taxon>Fungi</taxon>
        <taxon>Dikarya</taxon>
        <taxon>Ascomycota</taxon>
        <taxon>Saccharomycotina</taxon>
        <taxon>Pichiomycetes</taxon>
        <taxon>Pichiales</taxon>
        <taxon>Pichiaceae</taxon>
        <taxon>Ogataea</taxon>
        <taxon>Ogataea/Candida clade</taxon>
    </lineage>
</organism>
<evidence type="ECO:0000313" key="4">
    <source>
        <dbReference type="Proteomes" id="UP001165120"/>
    </source>
</evidence>
<proteinExistence type="predicted"/>
<accession>A0A9W6SVN2</accession>
<feature type="coiled-coil region" evidence="1">
    <location>
        <begin position="574"/>
        <end position="667"/>
    </location>
</feature>
<feature type="compositionally biased region" description="Basic and acidic residues" evidence="2">
    <location>
        <begin position="113"/>
        <end position="140"/>
    </location>
</feature>
<evidence type="ECO:0000256" key="2">
    <source>
        <dbReference type="SAM" id="MobiDB-lite"/>
    </source>
</evidence>
<keyword evidence="1" id="KW-0175">Coiled coil</keyword>
<feature type="compositionally biased region" description="Pro residues" evidence="2">
    <location>
        <begin position="74"/>
        <end position="88"/>
    </location>
</feature>
<sequence length="673" mass="78149">MSIDNSKPGDRSSRRLSLLPPIITSTDAIDDNNDGELETVDMNNSISNAPQNQLLNQGSFSSSSTSVDTNSRVPPSPPPRDMASPPLPKRGNPHTDNPALPPRPSFGPKRRLFSHEEERRNKNDTYNEERGDDKESYEKDNYDDDDDDDEDEDDQKDDTFQDLVSIRHRSVSRRFSTQRDTTQDEKLLSTNDSSWRVDFNPDYYLVRRNLGLIDNNLMLFLIEKDLIAFDEAKFNSILDIKQLNKINDLTKLVSVKLEDTTYDTYQFVFNEFMDNLNNNNNEIDIDIHFDNYLVYYNALKLDNVKLSDLFTSDDFTDFKSSSQTEIENKVKSINHNITDTDLLNNLIELILKLSFINNKKSPSILLISIILNEKFLKFNKSIEFLKLLININYLFNLVLQDDAGNKEIEDQFLFILIHCIEDSNSKLLIDMLNNNINPIDKIKTVINSDTVWINFINKLITTNQFEFFINELLNYGIFNIINLILPNIEYFLSVSNEDGDSEANEPSILSNFNPYKKFDFHHILEEYNNLNKPIESDEADNVEDVKPPISSNKRSQSYILKRLKYNNSRLIEDKENKHSKYGELLNNYKQLNEEKFSDQSLISKLKIENKVLIDNKNELNLKLDNLLLNFNVIKVNNDKNLKISKINNNLSIEISRLKNEINLLNDKVRKIKN</sequence>
<evidence type="ECO:0000256" key="1">
    <source>
        <dbReference type="SAM" id="Coils"/>
    </source>
</evidence>
<protein>
    <submittedName>
        <fullName evidence="3">Unnamed protein product</fullName>
    </submittedName>
</protein>
<evidence type="ECO:0000313" key="3">
    <source>
        <dbReference type="EMBL" id="GME67156.1"/>
    </source>
</evidence>
<feature type="compositionally biased region" description="Polar residues" evidence="2">
    <location>
        <begin position="41"/>
        <end position="58"/>
    </location>
</feature>
<name>A0A9W6SVN2_CANBO</name>